<sequence length="316" mass="32807">MFYLRHPLSEMKQYTFLSLSVLGAVSIYATVAAAPAFAAPPSGCAVVSRASGQETAQGVTYQNLVLRTPDGGTTFKAGHLTLHGSGETPEATHDLADAASLLLMSAMTGHHNAACTDWLNTQGKRVLAGLQAGKSYDLTWQNATLTHGAAQVSVNTARYQMQGGSATASASLGMDGVSFHNVANQDLLPTAAHATFSLPAAEVPALMSAIGGRSTSAPAVHATISSFDATQGDTSLHGNGVATLTGNVNNTSASGHLEITNLETLIDKARTAKQMKLAAGMVVARLVSHKHGEQNTWDTKWESGVLTVNGFPIPLK</sequence>
<keyword evidence="1" id="KW-0732">Signal</keyword>
<dbReference type="PATRIC" id="fig|438.15.peg.1711"/>
<protein>
    <recommendedName>
        <fullName evidence="4">DUF2125 domain-containing protein</fullName>
    </recommendedName>
</protein>
<proteinExistence type="predicted"/>
<organism evidence="2 3">
    <name type="scientific">Acetobacter pasteurianus</name>
    <name type="common">Acetobacter turbidans</name>
    <dbReference type="NCBI Taxonomy" id="438"/>
    <lineage>
        <taxon>Bacteria</taxon>
        <taxon>Pseudomonadati</taxon>
        <taxon>Pseudomonadota</taxon>
        <taxon>Alphaproteobacteria</taxon>
        <taxon>Acetobacterales</taxon>
        <taxon>Acetobacteraceae</taxon>
        <taxon>Acetobacter</taxon>
    </lineage>
</organism>
<evidence type="ECO:0008006" key="4">
    <source>
        <dbReference type="Google" id="ProtNLM"/>
    </source>
</evidence>
<feature type="chain" id="PRO_5008289368" description="DUF2125 domain-containing protein" evidence="1">
    <location>
        <begin position="39"/>
        <end position="316"/>
    </location>
</feature>
<evidence type="ECO:0000256" key="1">
    <source>
        <dbReference type="SAM" id="SignalP"/>
    </source>
</evidence>
<feature type="signal peptide" evidence="1">
    <location>
        <begin position="1"/>
        <end position="38"/>
    </location>
</feature>
<evidence type="ECO:0000313" key="3">
    <source>
        <dbReference type="Proteomes" id="UP000093796"/>
    </source>
</evidence>
<accession>A0A1A0DE85</accession>
<dbReference type="RefSeq" id="WP_035365600.1">
    <property type="nucleotide sequence ID" value="NZ_LYUD01000099.1"/>
</dbReference>
<dbReference type="Proteomes" id="UP000093796">
    <property type="component" value="Unassembled WGS sequence"/>
</dbReference>
<reference evidence="2 3" key="1">
    <citation type="submission" date="2016-05" db="EMBL/GenBank/DDBJ databases">
        <title>Genome sequencing of Acetobacter pasteurianus strain SRCM100623.</title>
        <authorList>
            <person name="Song Y.R."/>
        </authorList>
    </citation>
    <scope>NUCLEOTIDE SEQUENCE [LARGE SCALE GENOMIC DNA]</scope>
    <source>
        <strain evidence="2 3">SRCM100623</strain>
    </source>
</reference>
<name>A0A1A0DE85_ACEPA</name>
<dbReference type="OrthoDB" id="7254618at2"/>
<gene>
    <name evidence="2" type="ORF">SRCM100623_01520</name>
</gene>
<comment type="caution">
    <text evidence="2">The sequence shown here is derived from an EMBL/GenBank/DDBJ whole genome shotgun (WGS) entry which is preliminary data.</text>
</comment>
<evidence type="ECO:0000313" key="2">
    <source>
        <dbReference type="EMBL" id="OAZ72977.1"/>
    </source>
</evidence>
<dbReference type="AlphaFoldDB" id="A0A1A0DE85"/>
<dbReference type="EMBL" id="LYUD01000099">
    <property type="protein sequence ID" value="OAZ72977.1"/>
    <property type="molecule type" value="Genomic_DNA"/>
</dbReference>